<evidence type="ECO:0000259" key="3">
    <source>
        <dbReference type="Pfam" id="PF21788"/>
    </source>
</evidence>
<protein>
    <submittedName>
        <fullName evidence="4">THAP domain-containing 9, partial</fullName>
    </submittedName>
</protein>
<dbReference type="EMBL" id="CACRXK020018479">
    <property type="protein sequence ID" value="CAB4032536.1"/>
    <property type="molecule type" value="Genomic_DNA"/>
</dbReference>
<dbReference type="AlphaFoldDB" id="A0A6S7JJE6"/>
<organism evidence="4 5">
    <name type="scientific">Paramuricea clavata</name>
    <name type="common">Red gorgonian</name>
    <name type="synonym">Violescent sea-whip</name>
    <dbReference type="NCBI Taxonomy" id="317549"/>
    <lineage>
        <taxon>Eukaryota</taxon>
        <taxon>Metazoa</taxon>
        <taxon>Cnidaria</taxon>
        <taxon>Anthozoa</taxon>
        <taxon>Octocorallia</taxon>
        <taxon>Malacalcyonacea</taxon>
        <taxon>Plexauridae</taxon>
        <taxon>Paramuricea</taxon>
    </lineage>
</organism>
<dbReference type="InterPro" id="IPR048365">
    <property type="entry name" value="TNP-like_RNaseH_N"/>
</dbReference>
<evidence type="ECO:0000313" key="4">
    <source>
        <dbReference type="EMBL" id="CAB4032536.1"/>
    </source>
</evidence>
<reference evidence="4" key="1">
    <citation type="submission" date="2020-04" db="EMBL/GenBank/DDBJ databases">
        <authorList>
            <person name="Alioto T."/>
            <person name="Alioto T."/>
            <person name="Gomez Garrido J."/>
        </authorList>
    </citation>
    <scope>NUCLEOTIDE SEQUENCE</scope>
    <source>
        <strain evidence="4">A484AB</strain>
    </source>
</reference>
<evidence type="ECO:0000259" key="1">
    <source>
        <dbReference type="Pfam" id="PF12017"/>
    </source>
</evidence>
<dbReference type="InterPro" id="IPR021896">
    <property type="entry name" value="THAP9-like_HTH"/>
</dbReference>
<dbReference type="Pfam" id="PF12017">
    <property type="entry name" value="Tnp_P_element"/>
    <property type="match status" value="1"/>
</dbReference>
<sequence length="465" mass="53284">MIIHVKMKKFLKKQLKHKLKNLQQQLRRCKKRIGNMAELIDKLQEELIIKSDVADKLHASFDKIQLSIFQNVQKNSQSLPCGRRYTDEFALTLYFYSPKAYQYVRSILPLPNPSLIRKWASSVDCEPGFLKEAFKALSDEVTQCPDKKDCCLIMDAMSIRKQTVWDKKNDRYDGFINYGTLNPEDPETLASEALVFLLVGARTHWNCPIGYFLRNKISARIQAQLLITALEMAAESGLRVWSITADGTSVNISTFSLLGRKFGTTYKDVVTKLKHPTEDYHVYVILGPCHMLKLARNALGTLHSFTDNVGMMVRWRFFKKLCLIQEEHGLKMANKLSPKHLHFEKHKMKVNLAAQTLSSSVADAIEFLDNVMELPDFKDSQGTVVFCRTIDRLFDMLNSRNPLGKGYKQPLRLNTQDIWESTLRSTADYLLSLKTDTVLAQLLSTHPRKTFIIGFVADSQHKVNN</sequence>
<dbReference type="PANTHER" id="PTHR47577">
    <property type="entry name" value="THAP DOMAIN-CONTAINING PROTEIN 6"/>
    <property type="match status" value="1"/>
</dbReference>
<dbReference type="OrthoDB" id="6760869at2759"/>
<proteinExistence type="predicted"/>
<evidence type="ECO:0000259" key="2">
    <source>
        <dbReference type="Pfam" id="PF21787"/>
    </source>
</evidence>
<feature type="domain" description="Transposable element P transposase-like RNase H" evidence="2">
    <location>
        <begin position="125"/>
        <end position="259"/>
    </location>
</feature>
<dbReference type="Pfam" id="PF21788">
    <property type="entry name" value="TNP-like_GBD"/>
    <property type="match status" value="1"/>
</dbReference>
<feature type="domain" description="Transposable element P transposase-like GTP-binding insertion" evidence="3">
    <location>
        <begin position="289"/>
        <end position="410"/>
    </location>
</feature>
<accession>A0A6S7JJE6</accession>
<gene>
    <name evidence="4" type="ORF">PACLA_8A041224</name>
</gene>
<dbReference type="PANTHER" id="PTHR47577:SF2">
    <property type="entry name" value="THAP DOMAIN CONTAINING 9"/>
    <property type="match status" value="1"/>
</dbReference>
<comment type="caution">
    <text evidence="4">The sequence shown here is derived from an EMBL/GenBank/DDBJ whole genome shotgun (WGS) entry which is preliminary data.</text>
</comment>
<dbReference type="Proteomes" id="UP001152795">
    <property type="component" value="Unassembled WGS sequence"/>
</dbReference>
<dbReference type="InterPro" id="IPR048366">
    <property type="entry name" value="TNP-like_GBD"/>
</dbReference>
<dbReference type="Pfam" id="PF21787">
    <property type="entry name" value="TNP-like_RNaseH_N"/>
    <property type="match status" value="1"/>
</dbReference>
<evidence type="ECO:0000313" key="5">
    <source>
        <dbReference type="Proteomes" id="UP001152795"/>
    </source>
</evidence>
<keyword evidence="5" id="KW-1185">Reference proteome</keyword>
<feature type="domain" description="THAP9-like helix-turn-helix" evidence="1">
    <location>
        <begin position="42"/>
        <end position="119"/>
    </location>
</feature>
<name>A0A6S7JJE6_PARCT</name>